<dbReference type="NCBIfam" id="TIGR00738">
    <property type="entry name" value="rrf2_super"/>
    <property type="match status" value="1"/>
</dbReference>
<dbReference type="GO" id="GO:0005829">
    <property type="term" value="C:cytosol"/>
    <property type="evidence" value="ECO:0007669"/>
    <property type="project" value="TreeGrafter"/>
</dbReference>
<sequence>MRLSRKDEHSITALLVLANQERNQQPMNLTELAAALEISTSYLEHLFGDLRKAGLIEGLRGVGGGYRLSRPPTQISLADILIATTALEEQEGNIAPSNSPELPEVARQAWAMVTRKWRLFLEDLTLADFALSQNSNKKVRDDSVSSYIATMFRPHQPLSD</sequence>
<dbReference type="KEGG" id="tdu:QJT80_12760"/>
<proteinExistence type="predicted"/>
<dbReference type="InterPro" id="IPR000944">
    <property type="entry name" value="Tscrpt_reg_Rrf2"/>
</dbReference>
<dbReference type="EMBL" id="CP124755">
    <property type="protein sequence ID" value="WGZ90346.1"/>
    <property type="molecule type" value="Genomic_DNA"/>
</dbReference>
<evidence type="ECO:0000256" key="1">
    <source>
        <dbReference type="ARBA" id="ARBA00023125"/>
    </source>
</evidence>
<dbReference type="Proteomes" id="UP001300672">
    <property type="component" value="Chromosome"/>
</dbReference>
<dbReference type="InterPro" id="IPR036390">
    <property type="entry name" value="WH_DNA-bd_sf"/>
</dbReference>
<organism evidence="2">
    <name type="scientific">Candidatus Thiocaldithrix dubininis</name>
    <dbReference type="NCBI Taxonomy" id="3080823"/>
    <lineage>
        <taxon>Bacteria</taxon>
        <taxon>Pseudomonadati</taxon>
        <taxon>Pseudomonadota</taxon>
        <taxon>Gammaproteobacteria</taxon>
        <taxon>Thiotrichales</taxon>
        <taxon>Thiotrichaceae</taxon>
        <taxon>Candidatus Thiocaldithrix</taxon>
    </lineage>
</organism>
<reference evidence="2" key="2">
    <citation type="submission" date="2023-04" db="EMBL/GenBank/DDBJ databases">
        <authorList>
            <person name="Beletskiy A.V."/>
            <person name="Mardanov A.V."/>
            <person name="Ravin N.V."/>
        </authorList>
    </citation>
    <scope>NUCLEOTIDE SEQUENCE</scope>
    <source>
        <strain evidence="2">GKL-01</strain>
    </source>
</reference>
<dbReference type="GO" id="GO:0003677">
    <property type="term" value="F:DNA binding"/>
    <property type="evidence" value="ECO:0007669"/>
    <property type="project" value="UniProtKB-KW"/>
</dbReference>
<dbReference type="SUPFAM" id="SSF46785">
    <property type="entry name" value="Winged helix' DNA-binding domain"/>
    <property type="match status" value="1"/>
</dbReference>
<protein>
    <submittedName>
        <fullName evidence="2">Rrf2 family transcriptional regulator</fullName>
    </submittedName>
</protein>
<dbReference type="GO" id="GO:0003700">
    <property type="term" value="F:DNA-binding transcription factor activity"/>
    <property type="evidence" value="ECO:0007669"/>
    <property type="project" value="TreeGrafter"/>
</dbReference>
<dbReference type="Pfam" id="PF02082">
    <property type="entry name" value="Rrf2"/>
    <property type="match status" value="1"/>
</dbReference>
<name>A0AA95KEM4_9GAMM</name>
<evidence type="ECO:0000313" key="2">
    <source>
        <dbReference type="EMBL" id="WGZ90346.1"/>
    </source>
</evidence>
<dbReference type="InterPro" id="IPR036388">
    <property type="entry name" value="WH-like_DNA-bd_sf"/>
</dbReference>
<dbReference type="Gene3D" id="1.10.10.10">
    <property type="entry name" value="Winged helix-like DNA-binding domain superfamily/Winged helix DNA-binding domain"/>
    <property type="match status" value="1"/>
</dbReference>
<reference evidence="2" key="1">
    <citation type="journal article" date="2023" name="Int. J. Mol. Sci.">
        <title>Metagenomics Revealed a New Genus 'Candidatus Thiocaldithrix dubininis' gen. nov., sp. nov. and a New Species 'Candidatus Thiothrix putei' sp. nov. in the Family Thiotrichaceae, Some Members of Which Have Traits of Both Na+- and H+-Motive Energetics.</title>
        <authorList>
            <person name="Ravin N.V."/>
            <person name="Muntyan M.S."/>
            <person name="Smolyakov D.D."/>
            <person name="Rudenko T.S."/>
            <person name="Beletsky A.V."/>
            <person name="Mardanov A.V."/>
            <person name="Grabovich M.Y."/>
        </authorList>
    </citation>
    <scope>NUCLEOTIDE SEQUENCE</scope>
    <source>
        <strain evidence="2">GKL-01</strain>
    </source>
</reference>
<keyword evidence="1" id="KW-0238">DNA-binding</keyword>
<gene>
    <name evidence="2" type="ORF">QJT80_12760</name>
</gene>
<dbReference type="PANTHER" id="PTHR33221">
    <property type="entry name" value="WINGED HELIX-TURN-HELIX TRANSCRIPTIONAL REGULATOR, RRF2 FAMILY"/>
    <property type="match status" value="1"/>
</dbReference>
<dbReference type="PROSITE" id="PS51197">
    <property type="entry name" value="HTH_RRF2_2"/>
    <property type="match status" value="1"/>
</dbReference>
<accession>A0AA95KEM4</accession>
<dbReference type="AlphaFoldDB" id="A0AA95KEM4"/>
<dbReference type="PANTHER" id="PTHR33221:SF5">
    <property type="entry name" value="HTH-TYPE TRANSCRIPTIONAL REGULATOR ISCR"/>
    <property type="match status" value="1"/>
</dbReference>